<evidence type="ECO:0000256" key="4">
    <source>
        <dbReference type="ARBA" id="ARBA00023136"/>
    </source>
</evidence>
<evidence type="ECO:0000256" key="5">
    <source>
        <dbReference type="SAM" id="Phobius"/>
    </source>
</evidence>
<dbReference type="OrthoDB" id="5428055at2759"/>
<keyword evidence="2 5" id="KW-0812">Transmembrane</keyword>
<dbReference type="GO" id="GO:0046873">
    <property type="term" value="F:metal ion transmembrane transporter activity"/>
    <property type="evidence" value="ECO:0007669"/>
    <property type="project" value="InterPro"/>
</dbReference>
<evidence type="ECO:0000256" key="1">
    <source>
        <dbReference type="ARBA" id="ARBA00004141"/>
    </source>
</evidence>
<organism evidence="6 7">
    <name type="scientific">Fusarium austroafricanum</name>
    <dbReference type="NCBI Taxonomy" id="2364996"/>
    <lineage>
        <taxon>Eukaryota</taxon>
        <taxon>Fungi</taxon>
        <taxon>Dikarya</taxon>
        <taxon>Ascomycota</taxon>
        <taxon>Pezizomycotina</taxon>
        <taxon>Sordariomycetes</taxon>
        <taxon>Hypocreomycetidae</taxon>
        <taxon>Hypocreales</taxon>
        <taxon>Nectriaceae</taxon>
        <taxon>Fusarium</taxon>
        <taxon>Fusarium concolor species complex</taxon>
    </lineage>
</organism>
<dbReference type="Gene3D" id="1.20.58.340">
    <property type="entry name" value="Magnesium transport protein CorA, transmembrane region"/>
    <property type="match status" value="1"/>
</dbReference>
<dbReference type="SUPFAM" id="SSF144083">
    <property type="entry name" value="Magnesium transport protein CorA, transmembrane region"/>
    <property type="match status" value="1"/>
</dbReference>
<feature type="transmembrane region" description="Helical" evidence="5">
    <location>
        <begin position="241"/>
        <end position="263"/>
    </location>
</feature>
<dbReference type="Pfam" id="PF01544">
    <property type="entry name" value="CorA"/>
    <property type="match status" value="1"/>
</dbReference>
<keyword evidence="3 5" id="KW-1133">Transmembrane helix</keyword>
<evidence type="ECO:0000313" key="6">
    <source>
        <dbReference type="EMBL" id="KAF4454873.1"/>
    </source>
</evidence>
<keyword evidence="4 5" id="KW-0472">Membrane</keyword>
<comment type="subcellular location">
    <subcellularLocation>
        <location evidence="1">Membrane</location>
        <topology evidence="1">Multi-pass membrane protein</topology>
    </subcellularLocation>
</comment>
<feature type="transmembrane region" description="Helical" evidence="5">
    <location>
        <begin position="275"/>
        <end position="294"/>
    </location>
</feature>
<dbReference type="InterPro" id="IPR002523">
    <property type="entry name" value="MgTranspt_CorA/ZnTranspt_ZntB"/>
</dbReference>
<dbReference type="AlphaFoldDB" id="A0A8H4KT93"/>
<reference evidence="6" key="1">
    <citation type="submission" date="2020-01" db="EMBL/GenBank/DDBJ databases">
        <title>Identification and distribution of gene clusters putatively required for synthesis of sphingolipid metabolism inhibitors in phylogenetically diverse species of the filamentous fungus Fusarium.</title>
        <authorList>
            <person name="Kim H.-S."/>
            <person name="Busman M."/>
            <person name="Brown D.W."/>
            <person name="Divon H."/>
            <person name="Uhlig S."/>
            <person name="Proctor R.H."/>
        </authorList>
    </citation>
    <scope>NUCLEOTIDE SEQUENCE</scope>
    <source>
        <strain evidence="6">NRRL 53441</strain>
    </source>
</reference>
<evidence type="ECO:0000313" key="7">
    <source>
        <dbReference type="Proteomes" id="UP000605986"/>
    </source>
</evidence>
<sequence length="338" mass="38162">MNLFGDFEAPFLLLLVDPPLGKFVVGANSRQHRQVEPLSPDHVYPGIVERSLRLVADEGKSWYMPIPAAHPAHMPEMKSMFDDIVALYPYRPTQSSADPLTATDICRQLVLSAWVARLRITEAEVAIRQTHMTTDPSMDILNYRNWMDGSWMHAWTPRDFGGLVRAKTSLERMDLRLLYNMDALGVGKTNSITEEWEAEAWKRLRDTLLTLKMRVDILLQAYTQAVSARESQIANKQARQVGYLTSLATFFVPMSFVAAVFSMGGDYAAGEKKFYVFWVISVPIAVLAFSVFFFKGPISKLMPIEEEGNVKESAMVKDALTKLMQKYSRTPRDGGLPV</sequence>
<evidence type="ECO:0000256" key="2">
    <source>
        <dbReference type="ARBA" id="ARBA00022692"/>
    </source>
</evidence>
<gene>
    <name evidence="6" type="ORF">F53441_2666</name>
</gene>
<dbReference type="EMBL" id="JAADJG010000114">
    <property type="protein sequence ID" value="KAF4454873.1"/>
    <property type="molecule type" value="Genomic_DNA"/>
</dbReference>
<evidence type="ECO:0000256" key="3">
    <source>
        <dbReference type="ARBA" id="ARBA00022989"/>
    </source>
</evidence>
<dbReference type="Proteomes" id="UP000605986">
    <property type="component" value="Unassembled WGS sequence"/>
</dbReference>
<proteinExistence type="predicted"/>
<protein>
    <submittedName>
        <fullName evidence="6">Magnesium and cobalt transport protein</fullName>
    </submittedName>
</protein>
<name>A0A8H4KT93_9HYPO</name>
<accession>A0A8H4KT93</accession>
<dbReference type="GO" id="GO:0016020">
    <property type="term" value="C:membrane"/>
    <property type="evidence" value="ECO:0007669"/>
    <property type="project" value="UniProtKB-SubCell"/>
</dbReference>
<dbReference type="InterPro" id="IPR045863">
    <property type="entry name" value="CorA_TM1_TM2"/>
</dbReference>
<comment type="caution">
    <text evidence="6">The sequence shown here is derived from an EMBL/GenBank/DDBJ whole genome shotgun (WGS) entry which is preliminary data.</text>
</comment>
<keyword evidence="7" id="KW-1185">Reference proteome</keyword>